<reference evidence="1" key="1">
    <citation type="journal article" date="2011" name="PLoS ONE">
        <title>The entomopathogenic bacterial endosymbionts xenorhabdus and photorhabdus: convergent lifestyles from divergent genomes.</title>
        <authorList>
            <person name="Chaston J.M."/>
            <person name="Suen G."/>
            <person name="Tucker S.L."/>
            <person name="Andersen A.W."/>
            <person name="Bhasin A."/>
            <person name="Bode E."/>
            <person name="Bode H.B."/>
            <person name="Brachmann A.O."/>
            <person name="Cowles C.E."/>
            <person name="Cowles K.N."/>
            <person name="Darby C."/>
            <person name="de Leon L."/>
            <person name="Drace K."/>
            <person name="Du Z."/>
            <person name="Givaudan A."/>
            <person name="Herbert Tran E.E."/>
            <person name="Jewell K.A."/>
            <person name="Knack J.J."/>
            <person name="Krasomil-Osterfeld K.C."/>
            <person name="Kukor R."/>
            <person name="Lanois A."/>
            <person name="Latreille P."/>
            <person name="Leimgruber N.K."/>
            <person name="Lipke C.M."/>
            <person name="Liu R."/>
            <person name="Lu X."/>
            <person name="Martens E.C."/>
            <person name="Marri P.R."/>
            <person name="Medigue C."/>
            <person name="Menard M.L."/>
            <person name="Miller N.M."/>
            <person name="Morales-Soto N."/>
            <person name="Norton S."/>
            <person name="Ogier J.C."/>
            <person name="Orchard S.S."/>
            <person name="Park D."/>
            <person name="Park Y."/>
            <person name="Qurollo B.A."/>
            <person name="Sugar D.R."/>
            <person name="Richards G.R."/>
            <person name="Rouy Z."/>
            <person name="Slominski B."/>
            <person name="Slominski K."/>
            <person name="Snyder H."/>
            <person name="Tjaden B.C."/>
            <person name="van der Hoeven R."/>
            <person name="Welch R.D."/>
            <person name="Wheeler C."/>
            <person name="Xiang B."/>
            <person name="Barbazuk B."/>
            <person name="Gaudriault S."/>
            <person name="Goodner B."/>
            <person name="Slater S.C."/>
            <person name="Forst S."/>
            <person name="Goldman B.S."/>
            <person name="Goodrich-Blair H."/>
        </authorList>
    </citation>
    <scope>NUCLEOTIDE SEQUENCE [LARGE SCALE GENOMIC DNA]</scope>
    <source>
        <strain evidence="1">SS-2004</strain>
    </source>
</reference>
<dbReference type="HOGENOM" id="CLU_2385410_0_0_6"/>
<name>D3V1I1_XENBS</name>
<evidence type="ECO:0000313" key="1">
    <source>
        <dbReference type="EMBL" id="CBJ81525.1"/>
    </source>
</evidence>
<dbReference type="EMBL" id="FN667741">
    <property type="protein sequence ID" value="CBJ81525.1"/>
    <property type="molecule type" value="Genomic_DNA"/>
</dbReference>
<evidence type="ECO:0000313" key="2">
    <source>
        <dbReference type="Proteomes" id="UP000002045"/>
    </source>
</evidence>
<gene>
    <name evidence="1" type="ordered locus">XBJ1_2399</name>
</gene>
<dbReference type="KEGG" id="xbo:XBJ1_2399"/>
<dbReference type="RefSeq" id="WP_012988832.1">
    <property type="nucleotide sequence ID" value="NC_013892.1"/>
</dbReference>
<organism evidence="1 2">
    <name type="scientific">Xenorhabdus bovienii (strain SS-2004)</name>
    <name type="common">Xenorhabdus nematophila subsp. bovienii</name>
    <dbReference type="NCBI Taxonomy" id="406818"/>
    <lineage>
        <taxon>Bacteria</taxon>
        <taxon>Pseudomonadati</taxon>
        <taxon>Pseudomonadota</taxon>
        <taxon>Gammaproteobacteria</taxon>
        <taxon>Enterobacterales</taxon>
        <taxon>Morganellaceae</taxon>
        <taxon>Xenorhabdus</taxon>
    </lineage>
</organism>
<accession>D3V1I1</accession>
<sequence length="94" mass="11480">MLSTYYNFDKFPADNYLKEKQEIVEWWERKLLSLQGRNLPLRWDITPCGNRGDFLYIRGKYFTFFDGIHHINHFPDFSWIGQRAWTDCHRFLAS</sequence>
<proteinExistence type="predicted"/>
<dbReference type="AlphaFoldDB" id="D3V1I1"/>
<protein>
    <submittedName>
        <fullName evidence="1">Uncharacterized protein</fullName>
    </submittedName>
</protein>
<dbReference type="Proteomes" id="UP000002045">
    <property type="component" value="Chromosome"/>
</dbReference>